<keyword evidence="1" id="KW-1133">Transmembrane helix</keyword>
<dbReference type="InterPro" id="IPR010645">
    <property type="entry name" value="MFS_4"/>
</dbReference>
<keyword evidence="1" id="KW-0472">Membrane</keyword>
<feature type="transmembrane region" description="Helical" evidence="1">
    <location>
        <begin position="303"/>
        <end position="325"/>
    </location>
</feature>
<proteinExistence type="predicted"/>
<feature type="transmembrane region" description="Helical" evidence="1">
    <location>
        <begin position="275"/>
        <end position="297"/>
    </location>
</feature>
<evidence type="ECO:0000256" key="1">
    <source>
        <dbReference type="SAM" id="Phobius"/>
    </source>
</evidence>
<feature type="transmembrane region" description="Helical" evidence="1">
    <location>
        <begin position="337"/>
        <end position="357"/>
    </location>
</feature>
<dbReference type="SUPFAM" id="SSF103473">
    <property type="entry name" value="MFS general substrate transporter"/>
    <property type="match status" value="1"/>
</dbReference>
<dbReference type="RefSeq" id="WP_148579532.1">
    <property type="nucleotide sequence ID" value="NZ_SDKK01000011.1"/>
</dbReference>
<dbReference type="PANTHER" id="PTHR23537">
    <property type="match status" value="1"/>
</dbReference>
<protein>
    <submittedName>
        <fullName evidence="2">YbfB/YjiJ family MFS transporter</fullName>
    </submittedName>
</protein>
<dbReference type="OrthoDB" id="9797953at2"/>
<evidence type="ECO:0000313" key="2">
    <source>
        <dbReference type="EMBL" id="TYC56238.1"/>
    </source>
</evidence>
<feature type="transmembrane region" description="Helical" evidence="1">
    <location>
        <begin position="142"/>
        <end position="162"/>
    </location>
</feature>
<feature type="transmembrane region" description="Helical" evidence="1">
    <location>
        <begin position="174"/>
        <end position="193"/>
    </location>
</feature>
<dbReference type="PANTHER" id="PTHR23537:SF1">
    <property type="entry name" value="SUGAR TRANSPORTER"/>
    <property type="match status" value="1"/>
</dbReference>
<organism evidence="2 3">
    <name type="scientific">Zoogloea oleivorans</name>
    <dbReference type="NCBI Taxonomy" id="1552750"/>
    <lineage>
        <taxon>Bacteria</taxon>
        <taxon>Pseudomonadati</taxon>
        <taxon>Pseudomonadota</taxon>
        <taxon>Betaproteobacteria</taxon>
        <taxon>Rhodocyclales</taxon>
        <taxon>Zoogloeaceae</taxon>
        <taxon>Zoogloea</taxon>
    </lineage>
</organism>
<dbReference type="InterPro" id="IPR036259">
    <property type="entry name" value="MFS_trans_sf"/>
</dbReference>
<accession>A0A6C2CQG6</accession>
<dbReference type="EMBL" id="SDKK01000011">
    <property type="protein sequence ID" value="TYC56238.1"/>
    <property type="molecule type" value="Genomic_DNA"/>
</dbReference>
<dbReference type="GO" id="GO:0005886">
    <property type="term" value="C:plasma membrane"/>
    <property type="evidence" value="ECO:0007669"/>
    <property type="project" value="TreeGrafter"/>
</dbReference>
<keyword evidence="1" id="KW-0812">Transmembrane</keyword>
<dbReference type="Pfam" id="PF06779">
    <property type="entry name" value="MFS_4"/>
    <property type="match status" value="1"/>
</dbReference>
<feature type="transmembrane region" description="Helical" evidence="1">
    <location>
        <begin position="363"/>
        <end position="382"/>
    </location>
</feature>
<feature type="transmembrane region" description="Helical" evidence="1">
    <location>
        <begin position="111"/>
        <end position="130"/>
    </location>
</feature>
<feature type="transmembrane region" description="Helical" evidence="1">
    <location>
        <begin position="214"/>
        <end position="239"/>
    </location>
</feature>
<sequence>MLHLFRMSGRPTPALIAAAGLLALLLAMGIGRFAFTALLPQMRDEGFLDIGSGGLLAAMNYLGYLAGALWTAFSRQANGPRRLLGGLLASVATTLAMGFEPGFAGWCGLRLVSGVASAVVYVYATGIVLRSLADAGAAGWSALHYMGVGSGIVVSALVAQSMADGGGALLGWRWLGALAGIAALGVAAVLVPLGRRGVAPTASTASAQAPLPPMGWLAAAYGLAGFGYIVNATFLPLLLRSQSGTAGAALGGWLAVGLAALPATAFWVRLSFRWGVYQALISATLVQALGVALPVLVDGVPAAMAGAVMLGGTFMGIAGLAQWLARVPDAQATARRIGFITACYGVGQIAGPLLVAAQGRDAGFTMPVLAAACALLLSAALLEVSRRRERLA</sequence>
<reference evidence="2 3" key="1">
    <citation type="submission" date="2019-01" db="EMBL/GenBank/DDBJ databases">
        <title>Zoogloea oleivorans genome sequencing and assembly.</title>
        <authorList>
            <person name="Tancsics A."/>
            <person name="Farkas M."/>
            <person name="Kriszt B."/>
            <person name="Maroti G."/>
            <person name="Horvath B."/>
        </authorList>
    </citation>
    <scope>NUCLEOTIDE SEQUENCE [LARGE SCALE GENOMIC DNA]</scope>
    <source>
        <strain evidence="2 3">Buc</strain>
    </source>
</reference>
<dbReference type="AlphaFoldDB" id="A0A6C2CQG6"/>
<feature type="transmembrane region" description="Helical" evidence="1">
    <location>
        <begin position="50"/>
        <end position="71"/>
    </location>
</feature>
<feature type="transmembrane region" description="Helical" evidence="1">
    <location>
        <begin position="83"/>
        <end position="99"/>
    </location>
</feature>
<gene>
    <name evidence="2" type="ORF">ETQ85_13145</name>
</gene>
<dbReference type="Gene3D" id="1.20.1250.20">
    <property type="entry name" value="MFS general substrate transporter like domains"/>
    <property type="match status" value="2"/>
</dbReference>
<feature type="transmembrane region" description="Helical" evidence="1">
    <location>
        <begin position="245"/>
        <end position="268"/>
    </location>
</feature>
<keyword evidence="3" id="KW-1185">Reference proteome</keyword>
<comment type="caution">
    <text evidence="2">The sequence shown here is derived from an EMBL/GenBank/DDBJ whole genome shotgun (WGS) entry which is preliminary data.</text>
</comment>
<evidence type="ECO:0000313" key="3">
    <source>
        <dbReference type="Proteomes" id="UP000389128"/>
    </source>
</evidence>
<name>A0A6C2CQG6_9RHOO</name>
<dbReference type="Proteomes" id="UP000389128">
    <property type="component" value="Unassembled WGS sequence"/>
</dbReference>